<dbReference type="GO" id="GO:0005975">
    <property type="term" value="P:carbohydrate metabolic process"/>
    <property type="evidence" value="ECO:0007669"/>
    <property type="project" value="InterPro"/>
</dbReference>
<dbReference type="Proteomes" id="UP000195043">
    <property type="component" value="Unassembled WGS sequence"/>
</dbReference>
<dbReference type="Gene3D" id="1.50.10.10">
    <property type="match status" value="1"/>
</dbReference>
<dbReference type="GO" id="GO:0016787">
    <property type="term" value="F:hydrolase activity"/>
    <property type="evidence" value="ECO:0007669"/>
    <property type="project" value="UniProtKB-KW"/>
</dbReference>
<name>A0A242A845_9ENTE</name>
<gene>
    <name evidence="2" type="ORF">A5886_001862</name>
</gene>
<dbReference type="AlphaFoldDB" id="A0A242A845"/>
<dbReference type="InterPro" id="IPR052043">
    <property type="entry name" value="PolySaccharide_Degr_Enz"/>
</dbReference>
<keyword evidence="3" id="KW-1185">Reference proteome</keyword>
<dbReference type="RefSeq" id="WP_086274788.1">
    <property type="nucleotide sequence ID" value="NZ_NGKU01000001.1"/>
</dbReference>
<evidence type="ECO:0000313" key="3">
    <source>
        <dbReference type="Proteomes" id="UP000195043"/>
    </source>
</evidence>
<dbReference type="PANTHER" id="PTHR33886:SF8">
    <property type="entry name" value="UNSATURATED RHAMNOGALACTURONAN HYDROLASE (EUROFUNG)"/>
    <property type="match status" value="1"/>
</dbReference>
<reference evidence="2 3" key="1">
    <citation type="submission" date="2017-05" db="EMBL/GenBank/DDBJ databases">
        <title>The Genome Sequence of Enterococcus sp. 8G7_MSG3316.</title>
        <authorList>
            <consortium name="The Broad Institute Genomics Platform"/>
            <consortium name="The Broad Institute Genomic Center for Infectious Diseases"/>
            <person name="Earl A."/>
            <person name="Manson A."/>
            <person name="Schwartman J."/>
            <person name="Gilmore M."/>
            <person name="Abouelleil A."/>
            <person name="Cao P."/>
            <person name="Chapman S."/>
            <person name="Cusick C."/>
            <person name="Shea T."/>
            <person name="Young S."/>
            <person name="Neafsey D."/>
            <person name="Nusbaum C."/>
            <person name="Birren B."/>
        </authorList>
    </citation>
    <scope>NUCLEOTIDE SEQUENCE [LARGE SCALE GENOMIC DNA]</scope>
    <source>
        <strain evidence="2 3">8G7_MSG3316</strain>
    </source>
</reference>
<evidence type="ECO:0000313" key="2">
    <source>
        <dbReference type="EMBL" id="OTN76783.1"/>
    </source>
</evidence>
<protein>
    <recommendedName>
        <fullName evidence="4">Glycosyl hydrolase</fullName>
    </recommendedName>
</protein>
<proteinExistence type="predicted"/>
<dbReference type="InterPro" id="IPR010905">
    <property type="entry name" value="Glyco_hydro_88"/>
</dbReference>
<evidence type="ECO:0008006" key="4">
    <source>
        <dbReference type="Google" id="ProtNLM"/>
    </source>
</evidence>
<dbReference type="InterPro" id="IPR012341">
    <property type="entry name" value="6hp_glycosidase-like_sf"/>
</dbReference>
<dbReference type="PANTHER" id="PTHR33886">
    <property type="entry name" value="UNSATURATED RHAMNOGALACTURONAN HYDROLASE (EUROFUNG)"/>
    <property type="match status" value="1"/>
</dbReference>
<keyword evidence="1" id="KW-0378">Hydrolase</keyword>
<dbReference type="InterPro" id="IPR008928">
    <property type="entry name" value="6-hairpin_glycosidase_sf"/>
</dbReference>
<dbReference type="STRING" id="1834191.A5886_001862"/>
<comment type="caution">
    <text evidence="2">The sequence shown here is derived from an EMBL/GenBank/DDBJ whole genome shotgun (WGS) entry which is preliminary data.</text>
</comment>
<organism evidence="2 3">
    <name type="scientific">Candidatus Enterococcus testudinis</name>
    <dbReference type="NCBI Taxonomy" id="1834191"/>
    <lineage>
        <taxon>Bacteria</taxon>
        <taxon>Bacillati</taxon>
        <taxon>Bacillota</taxon>
        <taxon>Bacilli</taxon>
        <taxon>Lactobacillales</taxon>
        <taxon>Enterococcaceae</taxon>
        <taxon>Enterococcus</taxon>
    </lineage>
</organism>
<dbReference type="Pfam" id="PF07470">
    <property type="entry name" value="Glyco_hydro_88"/>
    <property type="match status" value="1"/>
</dbReference>
<sequence>MTNYAQIALDTLFERYDLLPKEKRYHGKWSYDIGVVLLGVKAAYEQTNEKKYLAYIKETMDFYIQSDGTIRGYSFDAMNIDYINNGKLLFLLYKETKADKYKVALDLLYRQLQEMPRTKEGSFWHKKIYPNQVWLDGLYMGAPFLAEYAVTFDRPADLTDVVQQFTHCYQQTCDSNSDLLYHAWDEARIQPWADSETGCSAHFWGRSIGWFMMALVDTIALLPDEAATSSLSQMFEQTLKALANVRSAEHVWYQVLDQGEKTGNYLEASASSMICYAAAKAIKLGVISQEWQGFVDETYQGIINEFVFITNEGWLNLIRNCEVAGLGGPDKRDGSFVYYISEPIITNDFKGYGAFLQASLLLQPLSEEG</sequence>
<dbReference type="OrthoDB" id="6381507at2"/>
<dbReference type="EMBL" id="NGKU01000001">
    <property type="protein sequence ID" value="OTN76783.1"/>
    <property type="molecule type" value="Genomic_DNA"/>
</dbReference>
<dbReference type="SUPFAM" id="SSF48208">
    <property type="entry name" value="Six-hairpin glycosidases"/>
    <property type="match status" value="1"/>
</dbReference>
<evidence type="ECO:0000256" key="1">
    <source>
        <dbReference type="ARBA" id="ARBA00022801"/>
    </source>
</evidence>
<accession>A0A242A845</accession>